<evidence type="ECO:0000256" key="5">
    <source>
        <dbReference type="ARBA" id="ARBA00022825"/>
    </source>
</evidence>
<evidence type="ECO:0000256" key="1">
    <source>
        <dbReference type="ARBA" id="ARBA00004613"/>
    </source>
</evidence>
<keyword evidence="3 12" id="KW-0645">Protease</keyword>
<dbReference type="PRINTS" id="PR00722">
    <property type="entry name" value="CHYMOTRYPSIN"/>
</dbReference>
<dbReference type="GO" id="GO:0005576">
    <property type="term" value="C:extracellular region"/>
    <property type="evidence" value="ECO:0007669"/>
    <property type="project" value="UniProtKB-SubCell"/>
</dbReference>
<dbReference type="GO" id="GO:0004252">
    <property type="term" value="F:serine-type endopeptidase activity"/>
    <property type="evidence" value="ECO:0007669"/>
    <property type="project" value="InterPro"/>
</dbReference>
<dbReference type="InterPro" id="IPR001314">
    <property type="entry name" value="Peptidase_S1A"/>
</dbReference>
<dbReference type="InterPro" id="IPR000859">
    <property type="entry name" value="CUB_dom"/>
</dbReference>
<dbReference type="Gene3D" id="2.40.10.10">
    <property type="entry name" value="Trypsin-like serine proteases"/>
    <property type="match status" value="1"/>
</dbReference>
<evidence type="ECO:0000256" key="4">
    <source>
        <dbReference type="ARBA" id="ARBA00022801"/>
    </source>
</evidence>
<dbReference type="CDD" id="cd00041">
    <property type="entry name" value="CUB"/>
    <property type="match status" value="1"/>
</dbReference>
<evidence type="ECO:0000256" key="3">
    <source>
        <dbReference type="ARBA" id="ARBA00022670"/>
    </source>
</evidence>
<keyword evidence="9" id="KW-0732">Signal</keyword>
<evidence type="ECO:0000256" key="8">
    <source>
        <dbReference type="PROSITE-ProRule" id="PRU00059"/>
    </source>
</evidence>
<dbReference type="PROSITE" id="PS00134">
    <property type="entry name" value="TRYPSIN_HIS"/>
    <property type="match status" value="1"/>
</dbReference>
<dbReference type="FunFam" id="2.40.10.10:FF:000015">
    <property type="entry name" value="Atrial natriuretic peptide-converting enzyme"/>
    <property type="match status" value="1"/>
</dbReference>
<dbReference type="InterPro" id="IPR018114">
    <property type="entry name" value="TRYPSIN_HIS"/>
</dbReference>
<dbReference type="GO" id="GO:0035008">
    <property type="term" value="P:positive regulation of melanization defense response"/>
    <property type="evidence" value="ECO:0007669"/>
    <property type="project" value="UniProtKB-ARBA"/>
</dbReference>
<keyword evidence="6" id="KW-1015">Disulfide bond</keyword>
<keyword evidence="2" id="KW-0964">Secreted</keyword>
<feature type="signal peptide" evidence="9">
    <location>
        <begin position="1"/>
        <end position="49"/>
    </location>
</feature>
<dbReference type="SUPFAM" id="SSF49854">
    <property type="entry name" value="Spermadhesin, CUB domain"/>
    <property type="match status" value="1"/>
</dbReference>
<dbReference type="CDD" id="cd00190">
    <property type="entry name" value="Tryp_SPc"/>
    <property type="match status" value="1"/>
</dbReference>
<dbReference type="InterPro" id="IPR035914">
    <property type="entry name" value="Sperma_CUB_dom_sf"/>
</dbReference>
<dbReference type="SUPFAM" id="SSF50494">
    <property type="entry name" value="Trypsin-like serine proteases"/>
    <property type="match status" value="1"/>
</dbReference>
<evidence type="ECO:0000313" key="12">
    <source>
        <dbReference type="EMBL" id="JAD01971.1"/>
    </source>
</evidence>
<evidence type="ECO:0000259" key="10">
    <source>
        <dbReference type="PROSITE" id="PS01180"/>
    </source>
</evidence>
<dbReference type="InterPro" id="IPR001254">
    <property type="entry name" value="Trypsin_dom"/>
</dbReference>
<dbReference type="InterPro" id="IPR009003">
    <property type="entry name" value="Peptidase_S1_PA"/>
</dbReference>
<organism evidence="12">
    <name type="scientific">Zeugodacus cucurbitae</name>
    <name type="common">Melon fruit fly</name>
    <name type="synonym">Bactrocera cucurbitae</name>
    <dbReference type="NCBI Taxonomy" id="28588"/>
    <lineage>
        <taxon>Eukaryota</taxon>
        <taxon>Metazoa</taxon>
        <taxon>Ecdysozoa</taxon>
        <taxon>Arthropoda</taxon>
        <taxon>Hexapoda</taxon>
        <taxon>Insecta</taxon>
        <taxon>Pterygota</taxon>
        <taxon>Neoptera</taxon>
        <taxon>Endopterygota</taxon>
        <taxon>Diptera</taxon>
        <taxon>Brachycera</taxon>
        <taxon>Muscomorpha</taxon>
        <taxon>Tephritoidea</taxon>
        <taxon>Tephritidae</taxon>
        <taxon>Zeugodacus</taxon>
        <taxon>Zeugodacus</taxon>
    </lineage>
</organism>
<dbReference type="EMBL" id="GBXI01012321">
    <property type="protein sequence ID" value="JAD01971.1"/>
    <property type="molecule type" value="Transcribed_RNA"/>
</dbReference>
<keyword evidence="5" id="KW-0720">Serine protease</keyword>
<feature type="non-terminal residue" evidence="12">
    <location>
        <position position="1"/>
    </location>
</feature>
<dbReference type="AlphaFoldDB" id="A0A0A1WTJ5"/>
<evidence type="ECO:0000256" key="7">
    <source>
        <dbReference type="ARBA" id="ARBA00024195"/>
    </source>
</evidence>
<evidence type="ECO:0000256" key="2">
    <source>
        <dbReference type="ARBA" id="ARBA00022525"/>
    </source>
</evidence>
<dbReference type="GO" id="GO:0050832">
    <property type="term" value="P:defense response to fungus"/>
    <property type="evidence" value="ECO:0007669"/>
    <property type="project" value="UniProtKB-ARBA"/>
</dbReference>
<dbReference type="Pfam" id="PF00089">
    <property type="entry name" value="Trypsin"/>
    <property type="match status" value="1"/>
</dbReference>
<proteinExistence type="inferred from homology"/>
<dbReference type="PROSITE" id="PS01180">
    <property type="entry name" value="CUB"/>
    <property type="match status" value="1"/>
</dbReference>
<dbReference type="SMART" id="SM00020">
    <property type="entry name" value="Tryp_SPc"/>
    <property type="match status" value="1"/>
</dbReference>
<dbReference type="GO" id="GO:0006508">
    <property type="term" value="P:proteolysis"/>
    <property type="evidence" value="ECO:0007669"/>
    <property type="project" value="UniProtKB-KW"/>
</dbReference>
<dbReference type="PANTHER" id="PTHR24256">
    <property type="entry name" value="TRYPTASE-RELATED"/>
    <property type="match status" value="1"/>
</dbReference>
<sequence length="437" mass="48889">ETLILTVQSSRTISLEMVSPRFSRGSRANLRHFMLIVLYLLAQLAAVKTQMSCITQDYYLPSNQQVFNITSPNYPSAYRPGTNCRFRIIAPYSHVVVLNCIFEVYPNTCGTEYFYISRDGDLDFREGETFCTNSNIVRNSYFRPMTVGYYSSSLSTNQQGRFFCQAYARRQPCNCGWTTQTRITNGQEATKHEYPSMVALRDIGSSQQIFCGGSIVSNRHIMTAAHCISVQPDPRRIIAYVGDHDLSSTTESIFAVQHRFQQVVIHPNYVSTANSVVNDLALLITIARIEWSRGVGPICLPLLQSSDLFTYRTVDVTGWGTTSFAGPKSNTLQKVELMTVENSACETQFNTTITAAHICTHDYRGLGQDSCQFDSGGPVILRQQQQLSQPTRMYALGVISYGGTCGARHAVGVNTRLTSYLRWIWNYLQNAGGVCVP</sequence>
<dbReference type="InterPro" id="IPR043504">
    <property type="entry name" value="Peptidase_S1_PA_chymotrypsin"/>
</dbReference>
<reference evidence="12" key="1">
    <citation type="submission" date="2014-11" db="EMBL/GenBank/DDBJ databases">
        <authorList>
            <person name="Geib S."/>
        </authorList>
    </citation>
    <scope>NUCLEOTIDE SEQUENCE</scope>
</reference>
<feature type="chain" id="PRO_5001982637" evidence="9">
    <location>
        <begin position="50"/>
        <end position="437"/>
    </location>
</feature>
<reference evidence="12" key="2">
    <citation type="journal article" date="2015" name="Gigascience">
        <title>Reconstructing a comprehensive transcriptome assembly of a white-pupal translocated strain of the pest fruit fly Bactrocera cucurbitae.</title>
        <authorList>
            <person name="Sim S.B."/>
            <person name="Calla B."/>
            <person name="Hall B."/>
            <person name="DeRego T."/>
            <person name="Geib S.M."/>
        </authorList>
    </citation>
    <scope>NUCLEOTIDE SEQUENCE</scope>
</reference>
<feature type="domain" description="CUB" evidence="10">
    <location>
        <begin position="53"/>
        <end position="170"/>
    </location>
</feature>
<evidence type="ECO:0000259" key="11">
    <source>
        <dbReference type="PROSITE" id="PS50240"/>
    </source>
</evidence>
<dbReference type="Pfam" id="PF00431">
    <property type="entry name" value="CUB"/>
    <property type="match status" value="1"/>
</dbReference>
<name>A0A0A1WTJ5_ZEUCU</name>
<evidence type="ECO:0000256" key="6">
    <source>
        <dbReference type="ARBA" id="ARBA00023157"/>
    </source>
</evidence>
<comment type="caution">
    <text evidence="8">Lacks conserved residue(s) required for the propagation of feature annotation.</text>
</comment>
<accession>A0A0A1WTJ5</accession>
<dbReference type="Gene3D" id="2.60.120.290">
    <property type="entry name" value="Spermadhesin, CUB domain"/>
    <property type="match status" value="1"/>
</dbReference>
<feature type="domain" description="Peptidase S1" evidence="11">
    <location>
        <begin position="183"/>
        <end position="429"/>
    </location>
</feature>
<keyword evidence="4" id="KW-0378">Hydrolase</keyword>
<gene>
    <name evidence="12" type="primary">SP34_1</name>
    <name evidence="12" type="ORF">g.17080</name>
</gene>
<protein>
    <submittedName>
        <fullName evidence="12">Venom serine protease 34</fullName>
    </submittedName>
</protein>
<dbReference type="PROSITE" id="PS50240">
    <property type="entry name" value="TRYPSIN_DOM"/>
    <property type="match status" value="1"/>
</dbReference>
<comment type="similarity">
    <text evidence="7">Belongs to the peptidase S1 family. CLIP subfamily.</text>
</comment>
<dbReference type="InterPro" id="IPR051487">
    <property type="entry name" value="Ser/Thr_Proteases_Immune/Dev"/>
</dbReference>
<comment type="subcellular location">
    <subcellularLocation>
        <location evidence="1">Secreted</location>
    </subcellularLocation>
</comment>
<evidence type="ECO:0000256" key="9">
    <source>
        <dbReference type="SAM" id="SignalP"/>
    </source>
</evidence>
<dbReference type="GO" id="GO:0160032">
    <property type="term" value="P:Toll receptor ligand protein activation cascade"/>
    <property type="evidence" value="ECO:0007669"/>
    <property type="project" value="UniProtKB-ARBA"/>
</dbReference>